<evidence type="ECO:0000259" key="1">
    <source>
        <dbReference type="Pfam" id="PF01208"/>
    </source>
</evidence>
<dbReference type="STRING" id="341036.SAMN05660649_01093"/>
<dbReference type="GO" id="GO:0006779">
    <property type="term" value="P:porphyrin-containing compound biosynthetic process"/>
    <property type="evidence" value="ECO:0007669"/>
    <property type="project" value="InterPro"/>
</dbReference>
<dbReference type="PANTHER" id="PTHR47099:SF1">
    <property type="entry name" value="METHYLCOBAMIDE:COM METHYLTRANSFERASE MTBA"/>
    <property type="match status" value="1"/>
</dbReference>
<dbReference type="PANTHER" id="PTHR47099">
    <property type="entry name" value="METHYLCOBAMIDE:COM METHYLTRANSFERASE MTBA"/>
    <property type="match status" value="1"/>
</dbReference>
<evidence type="ECO:0000313" key="3">
    <source>
        <dbReference type="Proteomes" id="UP000199337"/>
    </source>
</evidence>
<accession>A0A1I2Q6F1</accession>
<sequence>MVASLFQGQEMTGLERTAAVLSGKKPDRVPVCALFNGASRRVLGVDYPKWSTDPEECAESLIQGQKLVGDDALTLLIDLSVEAADFGQKVVYPIRSTAYSDTTVPVVKSVEDYYKIERINPRETPRMSYVLQVINILSKRIGKEVALCGFIYGPLGVLSAMRGHEQVFMDCLKKPDAVLYAEDVIADVLCEYAKAMAEAGCHALMLDTLYASQTIMRKKMWEKIEGEPAKKVMDAMRATGLPVTLHNCGNGIYFDAQQKWLDPVAISHAYPADDCKTWEEHAQKWGNQIITIGYVTPSEMALSYDYQQTMEACRQCIETFKVTDGKFILAPGCEYPPNGTILNAMAMVEAAKTYGVYK</sequence>
<name>A0A1I2Q6F1_9FIRM</name>
<feature type="domain" description="Uroporphyrinogen decarboxylase (URO-D)" evidence="1">
    <location>
        <begin position="15"/>
        <end position="354"/>
    </location>
</feature>
<dbReference type="InterPro" id="IPR000257">
    <property type="entry name" value="Uroporphyrinogen_deCOase"/>
</dbReference>
<evidence type="ECO:0000313" key="2">
    <source>
        <dbReference type="EMBL" id="SFG23934.1"/>
    </source>
</evidence>
<keyword evidence="3" id="KW-1185">Reference proteome</keyword>
<dbReference type="InterPro" id="IPR038071">
    <property type="entry name" value="UROD/MetE-like_sf"/>
</dbReference>
<organism evidence="2 3">
    <name type="scientific">Desulfotruncus arcticus DSM 17038</name>
    <dbReference type="NCBI Taxonomy" id="1121424"/>
    <lineage>
        <taxon>Bacteria</taxon>
        <taxon>Bacillati</taxon>
        <taxon>Bacillota</taxon>
        <taxon>Clostridia</taxon>
        <taxon>Eubacteriales</taxon>
        <taxon>Desulfallaceae</taxon>
        <taxon>Desulfotruncus</taxon>
    </lineage>
</organism>
<dbReference type="GO" id="GO:0004853">
    <property type="term" value="F:uroporphyrinogen decarboxylase activity"/>
    <property type="evidence" value="ECO:0007669"/>
    <property type="project" value="InterPro"/>
</dbReference>
<dbReference type="Pfam" id="PF01208">
    <property type="entry name" value="URO-D"/>
    <property type="match status" value="1"/>
</dbReference>
<dbReference type="InterPro" id="IPR052024">
    <property type="entry name" value="Methanogen_methyltrans"/>
</dbReference>
<protein>
    <submittedName>
        <fullName evidence="2">Uroporphyrinogen decarboxylase</fullName>
    </submittedName>
</protein>
<dbReference type="SUPFAM" id="SSF51726">
    <property type="entry name" value="UROD/MetE-like"/>
    <property type="match status" value="1"/>
</dbReference>
<dbReference type="Proteomes" id="UP000199337">
    <property type="component" value="Unassembled WGS sequence"/>
</dbReference>
<reference evidence="3" key="1">
    <citation type="submission" date="2016-10" db="EMBL/GenBank/DDBJ databases">
        <authorList>
            <person name="Varghese N."/>
            <person name="Submissions S."/>
        </authorList>
    </citation>
    <scope>NUCLEOTIDE SEQUENCE [LARGE SCALE GENOMIC DNA]</scope>
    <source>
        <strain evidence="3">DSM 17038</strain>
    </source>
</reference>
<dbReference type="EMBL" id="FOOX01000003">
    <property type="protein sequence ID" value="SFG23934.1"/>
    <property type="molecule type" value="Genomic_DNA"/>
</dbReference>
<proteinExistence type="predicted"/>
<dbReference type="Gene3D" id="3.20.20.210">
    <property type="match status" value="1"/>
</dbReference>
<dbReference type="AlphaFoldDB" id="A0A1I2Q6F1"/>
<dbReference type="CDD" id="cd03465">
    <property type="entry name" value="URO-D_like"/>
    <property type="match status" value="1"/>
</dbReference>
<gene>
    <name evidence="2" type="ORF">SAMN05660649_01093</name>
</gene>